<keyword evidence="4" id="KW-0812">Transmembrane</keyword>
<evidence type="ECO:0000313" key="7">
    <source>
        <dbReference type="Proteomes" id="UP000487268"/>
    </source>
</evidence>
<dbReference type="EMBL" id="WEGH01000006">
    <property type="protein sequence ID" value="MQY09348.1"/>
    <property type="molecule type" value="Genomic_DNA"/>
</dbReference>
<evidence type="ECO:0000313" key="6">
    <source>
        <dbReference type="EMBL" id="MQY09348.1"/>
    </source>
</evidence>
<name>A0A7K0C7F7_9ACTN</name>
<evidence type="ECO:0000256" key="3">
    <source>
        <dbReference type="SAM" id="MobiDB-lite"/>
    </source>
</evidence>
<dbReference type="AlphaFoldDB" id="A0A7K0C7F7"/>
<dbReference type="RefSeq" id="WP_153541213.1">
    <property type="nucleotide sequence ID" value="NZ_WEGH01000006.1"/>
</dbReference>
<evidence type="ECO:0000256" key="1">
    <source>
        <dbReference type="ARBA" id="ARBA00004196"/>
    </source>
</evidence>
<dbReference type="GO" id="GO:0030313">
    <property type="term" value="C:cell envelope"/>
    <property type="evidence" value="ECO:0007669"/>
    <property type="project" value="UniProtKB-SubCell"/>
</dbReference>
<dbReference type="SUPFAM" id="SSF47090">
    <property type="entry name" value="PGBD-like"/>
    <property type="match status" value="1"/>
</dbReference>
<dbReference type="Pfam" id="PF01471">
    <property type="entry name" value="PG_binding_1"/>
    <property type="match status" value="1"/>
</dbReference>
<dbReference type="Gene3D" id="1.10.101.10">
    <property type="entry name" value="PGBD-like superfamily/PGBD"/>
    <property type="match status" value="1"/>
</dbReference>
<evidence type="ECO:0000259" key="5">
    <source>
        <dbReference type="Pfam" id="PF01471"/>
    </source>
</evidence>
<evidence type="ECO:0000256" key="2">
    <source>
        <dbReference type="ARBA" id="ARBA00023054"/>
    </source>
</evidence>
<dbReference type="InterPro" id="IPR036365">
    <property type="entry name" value="PGBD-like_sf"/>
</dbReference>
<dbReference type="InterPro" id="IPR050465">
    <property type="entry name" value="UPF0194_transport"/>
</dbReference>
<protein>
    <recommendedName>
        <fullName evidence="5">Peptidoglycan binding-like domain-containing protein</fullName>
    </recommendedName>
</protein>
<keyword evidence="4" id="KW-0472">Membrane</keyword>
<sequence length="378" mass="38235">MNALPAPLQSGTGEAGGPGGPRRGRRRRAALIVGTVMVIGGATGYALLDDEAPASPGGAAQTGLATVTQGRLSARTSVSGTLGYRGGYKVVNQAAGMYTRLPKAGEIIAQGAVLYRVDGRPVIFLRGSATPLYRDLRLGMEGADVRQLNAALVDMGYGGDSGLNPRSSYFSWATREALKKLQDDLDIKENGVLAKDQAVFLPDDKIRVTSVGVTAGAPAAAGNTVLEAGSRTRQVNVALDASLQSQVKAGDKVTITLPNLKTVPGTVSSVGTVAKKNSSGGATVDAAITPAGRKAAGALDQAPVQVSIVTESVDDALAVPVNALLALLNGGYGLEVADGSGARRLVPVTLGLFDDTAGTVQVTGPGVSAGLRVVVPAS</sequence>
<dbReference type="OrthoDB" id="3268648at2"/>
<keyword evidence="4" id="KW-1133">Transmembrane helix</keyword>
<dbReference type="Proteomes" id="UP000487268">
    <property type="component" value="Unassembled WGS sequence"/>
</dbReference>
<comment type="caution">
    <text evidence="6">The sequence shown here is derived from an EMBL/GenBank/DDBJ whole genome shotgun (WGS) entry which is preliminary data.</text>
</comment>
<feature type="transmembrane region" description="Helical" evidence="4">
    <location>
        <begin position="29"/>
        <end position="48"/>
    </location>
</feature>
<feature type="domain" description="Peptidoglycan binding-like" evidence="5">
    <location>
        <begin position="142"/>
        <end position="193"/>
    </location>
</feature>
<dbReference type="InterPro" id="IPR002477">
    <property type="entry name" value="Peptidoglycan-bd-like"/>
</dbReference>
<keyword evidence="2" id="KW-0175">Coiled coil</keyword>
<dbReference type="InterPro" id="IPR036366">
    <property type="entry name" value="PGBDSf"/>
</dbReference>
<accession>A0A7K0C7F7</accession>
<organism evidence="6 7">
    <name type="scientific">Actinomadura macrotermitis</name>
    <dbReference type="NCBI Taxonomy" id="2585200"/>
    <lineage>
        <taxon>Bacteria</taxon>
        <taxon>Bacillati</taxon>
        <taxon>Actinomycetota</taxon>
        <taxon>Actinomycetes</taxon>
        <taxon>Streptosporangiales</taxon>
        <taxon>Thermomonosporaceae</taxon>
        <taxon>Actinomadura</taxon>
    </lineage>
</organism>
<dbReference type="PANTHER" id="PTHR32347:SF29">
    <property type="entry name" value="UPF0194 MEMBRANE PROTEIN YBHG"/>
    <property type="match status" value="1"/>
</dbReference>
<reference evidence="6 7" key="1">
    <citation type="submission" date="2019-10" db="EMBL/GenBank/DDBJ databases">
        <title>Actinomadura rubteroloni sp. nov. and Actinomadura macrotermitis sp. nov., isolated from the gut of fungus growing-termite Macrotermes natalensis.</title>
        <authorList>
            <person name="Benndorf R."/>
            <person name="Martin K."/>
            <person name="Kuefner M."/>
            <person name="De Beer W."/>
            <person name="Kaster A.-K."/>
            <person name="Vollmers J."/>
            <person name="Poulsen M."/>
            <person name="Beemelmanns C."/>
        </authorList>
    </citation>
    <scope>NUCLEOTIDE SEQUENCE [LARGE SCALE GENOMIC DNA]</scope>
    <source>
        <strain evidence="6 7">RB68</strain>
    </source>
</reference>
<comment type="subcellular location">
    <subcellularLocation>
        <location evidence="1">Cell envelope</location>
    </subcellularLocation>
</comment>
<dbReference type="PANTHER" id="PTHR32347">
    <property type="entry name" value="EFFLUX SYSTEM COMPONENT YKNX-RELATED"/>
    <property type="match status" value="1"/>
</dbReference>
<dbReference type="Gene3D" id="2.40.420.20">
    <property type="match status" value="1"/>
</dbReference>
<evidence type="ECO:0000256" key="4">
    <source>
        <dbReference type="SAM" id="Phobius"/>
    </source>
</evidence>
<keyword evidence="7" id="KW-1185">Reference proteome</keyword>
<proteinExistence type="predicted"/>
<feature type="region of interest" description="Disordered" evidence="3">
    <location>
        <begin position="1"/>
        <end position="24"/>
    </location>
</feature>
<gene>
    <name evidence="6" type="ORF">ACRB68_74730</name>
</gene>